<dbReference type="RefSeq" id="WP_320754456.1">
    <property type="nucleotide sequence ID" value="NZ_JAWNFY010000002.1"/>
</dbReference>
<comment type="caution">
    <text evidence="18">The sequence shown here is derived from an EMBL/GenBank/DDBJ whole genome shotgun (WGS) entry which is preliminary data.</text>
</comment>
<keyword evidence="19" id="KW-1185">Reference proteome</keyword>
<evidence type="ECO:0000256" key="4">
    <source>
        <dbReference type="ARBA" id="ARBA00022618"/>
    </source>
</evidence>
<evidence type="ECO:0000256" key="6">
    <source>
        <dbReference type="ARBA" id="ARBA00022741"/>
    </source>
</evidence>
<dbReference type="InterPro" id="IPR041027">
    <property type="entry name" value="FtsK_alpha"/>
</dbReference>
<dbReference type="InterPro" id="IPR002543">
    <property type="entry name" value="FtsK_dom"/>
</dbReference>
<evidence type="ECO:0000256" key="2">
    <source>
        <dbReference type="ARBA" id="ARBA00006474"/>
    </source>
</evidence>
<dbReference type="SUPFAM" id="SSF52540">
    <property type="entry name" value="P-loop containing nucleoside triphosphate hydrolases"/>
    <property type="match status" value="1"/>
</dbReference>
<keyword evidence="5 16" id="KW-0812">Transmembrane</keyword>
<accession>A0ABU5G9W9</accession>
<feature type="compositionally biased region" description="Low complexity" evidence="15">
    <location>
        <begin position="314"/>
        <end position="326"/>
    </location>
</feature>
<dbReference type="Pfam" id="PF09397">
    <property type="entry name" value="FtsK_gamma"/>
    <property type="match status" value="1"/>
</dbReference>
<dbReference type="InterPro" id="IPR036390">
    <property type="entry name" value="WH_DNA-bd_sf"/>
</dbReference>
<dbReference type="Gene3D" id="3.40.50.300">
    <property type="entry name" value="P-loop containing nucleotide triphosphate hydrolases"/>
    <property type="match status" value="1"/>
</dbReference>
<evidence type="ECO:0000256" key="15">
    <source>
        <dbReference type="SAM" id="MobiDB-lite"/>
    </source>
</evidence>
<dbReference type="Proteomes" id="UP001284901">
    <property type="component" value="Unassembled WGS sequence"/>
</dbReference>
<feature type="binding site" evidence="14">
    <location>
        <begin position="526"/>
        <end position="533"/>
    </location>
    <ligand>
        <name>ATP</name>
        <dbReference type="ChEBI" id="CHEBI:30616"/>
    </ligand>
</feature>
<keyword evidence="11 16" id="KW-0472">Membrane</keyword>
<dbReference type="PANTHER" id="PTHR22683:SF41">
    <property type="entry name" value="DNA TRANSLOCASE FTSK"/>
    <property type="match status" value="1"/>
</dbReference>
<dbReference type="EMBL" id="JAWNFY010000002">
    <property type="protein sequence ID" value="MDY5145612.1"/>
    <property type="molecule type" value="Genomic_DNA"/>
</dbReference>
<feature type="compositionally biased region" description="Gly residues" evidence="15">
    <location>
        <begin position="877"/>
        <end position="895"/>
    </location>
</feature>
<evidence type="ECO:0000313" key="18">
    <source>
        <dbReference type="EMBL" id="MDY5145612.1"/>
    </source>
</evidence>
<evidence type="ECO:0000256" key="13">
    <source>
        <dbReference type="ARBA" id="ARBA00024986"/>
    </source>
</evidence>
<feature type="compositionally biased region" description="Basic and acidic residues" evidence="15">
    <location>
        <begin position="941"/>
        <end position="951"/>
    </location>
</feature>
<keyword evidence="3" id="KW-1003">Cell membrane</keyword>
<comment type="function">
    <text evidence="13">Essential cell division protein that coordinates cell division and chromosome segregation. The N-terminus is involved in assembly of the cell-division machinery. The C-terminus functions as a DNA motor that moves dsDNA in an ATP-dependent manner towards the dif recombination site, which is located within the replication terminus region. Required for activation of the Xer recombinase, allowing activation of chromosome unlinking by recombination.</text>
</comment>
<dbReference type="Gene3D" id="3.30.980.40">
    <property type="match status" value="1"/>
</dbReference>
<keyword evidence="7" id="KW-0159">Chromosome partition</keyword>
<feature type="compositionally biased region" description="Acidic residues" evidence="15">
    <location>
        <begin position="958"/>
        <end position="969"/>
    </location>
</feature>
<dbReference type="PROSITE" id="PS50901">
    <property type="entry name" value="FTSK"/>
    <property type="match status" value="1"/>
</dbReference>
<dbReference type="InterPro" id="IPR025199">
    <property type="entry name" value="FtsK_4TM"/>
</dbReference>
<evidence type="ECO:0000256" key="16">
    <source>
        <dbReference type="SAM" id="Phobius"/>
    </source>
</evidence>
<feature type="transmembrane region" description="Helical" evidence="16">
    <location>
        <begin position="170"/>
        <end position="195"/>
    </location>
</feature>
<name>A0ABU5G9W9_9ACTO</name>
<dbReference type="InterPro" id="IPR036388">
    <property type="entry name" value="WH-like_DNA-bd_sf"/>
</dbReference>
<evidence type="ECO:0000313" key="19">
    <source>
        <dbReference type="Proteomes" id="UP001284901"/>
    </source>
</evidence>
<evidence type="ECO:0000256" key="7">
    <source>
        <dbReference type="ARBA" id="ARBA00022829"/>
    </source>
</evidence>
<feature type="compositionally biased region" description="Low complexity" evidence="15">
    <location>
        <begin position="344"/>
        <end position="356"/>
    </location>
</feature>
<keyword evidence="9 16" id="KW-1133">Transmembrane helix</keyword>
<dbReference type="InterPro" id="IPR027417">
    <property type="entry name" value="P-loop_NTPase"/>
</dbReference>
<evidence type="ECO:0000256" key="11">
    <source>
        <dbReference type="ARBA" id="ARBA00023136"/>
    </source>
</evidence>
<dbReference type="SUPFAM" id="SSF46785">
    <property type="entry name" value="Winged helix' DNA-binding domain"/>
    <property type="match status" value="1"/>
</dbReference>
<dbReference type="Gene3D" id="1.10.10.10">
    <property type="entry name" value="Winged helix-like DNA-binding domain superfamily/Winged helix DNA-binding domain"/>
    <property type="match status" value="1"/>
</dbReference>
<keyword evidence="10" id="KW-0238">DNA-binding</keyword>
<feature type="compositionally biased region" description="Low complexity" evidence="15">
    <location>
        <begin position="15"/>
        <end position="29"/>
    </location>
</feature>
<feature type="transmembrane region" description="Helical" evidence="16">
    <location>
        <begin position="49"/>
        <end position="67"/>
    </location>
</feature>
<proteinExistence type="inferred from homology"/>
<keyword evidence="8 14" id="KW-0067">ATP-binding</keyword>
<dbReference type="PANTHER" id="PTHR22683">
    <property type="entry name" value="SPORULATION PROTEIN RELATED"/>
    <property type="match status" value="1"/>
</dbReference>
<comment type="subcellular location">
    <subcellularLocation>
        <location evidence="1">Cell membrane</location>
        <topology evidence="1">Multi-pass membrane protein</topology>
    </subcellularLocation>
</comment>
<evidence type="ECO:0000256" key="14">
    <source>
        <dbReference type="PROSITE-ProRule" id="PRU00289"/>
    </source>
</evidence>
<feature type="transmembrane region" description="Helical" evidence="16">
    <location>
        <begin position="79"/>
        <end position="103"/>
    </location>
</feature>
<sequence>MKFQRRVKKTEKETTAPARRPSRRTAPSAHGAGTERAEGRQLTGNVRNALVATFLGLAVIVALREWFNISGVLGGVIHHATAGIFGLLSVLIPAVFLALAIRLVVPARGNEHRRVLLGVLIIVVCLAGIIHVVKQPRSPADHFADVENAGGLIGWLGGGVLEMLFSPWGAVPILVIIILWAGLYIADVSMADIAATIRDRREQRQLDAGEEIANRGHSASVPYDSPHDIDAAENTTRLPSAGRTSRRGKKTARSYLDAALSGASSEHDDAATDPASSDGGNGADGAAGAAWADGASGANGAQTQGATTVLPQATAGSGAAGRAASSPKKTARTKKSGSAVETQDAAAAVPDLPAPDTGAPFTRTQQLALDPSILYELPSPDLLKRGAVHPERTEANDRVVAALTQVFTDFGVDAQVVGFSRGPTVTQYEVELGPGVKVERITQLSKNIAYAVASADVRILSPIPGKSAIGIEIPNADREVVQLGDVLASDVARRDHHPLTVAVGKNVRGQFVVTNLAKMPHLLVAGATGAGKSSFINSMITSVLMRCTPDEVRMILVDPKRVELTIYAGIPHLITPIITNPKKAAEALEWVVKEMDARYDDMQSYRFKNITDFNEAIRAGTVKAHDPHRTLQPYPYLLVVVDELADMMMVAPRDVESSIQRITQLARAAGIHLVLATQRPSVDVVTGLIKANIPSRLAFMTSSLADSRTILDQGGAEKLIGQGDALFMPGGAQPIRLQGAWVDEAEIERVVEHVKTQLRPQYREDFQETVEAAGREKKQREEIGEDLDILLQAAEIVITTQFGSTSMLQRKLRIGFAKAGRMMDLLEQYEIVGPSEGSKARDVLVAPELVEDALAMLRGERDSIYEDEPSEAETGTGAPGAGAPGAGTAGGAGGAATGHGANGGNAGNGANGAYAGNGAGTANGANGANGAGAGAAPANRYAEDPLAHDPESTAPTWYDDDDSAGESGEDAWQLTGR</sequence>
<keyword evidence="6 14" id="KW-0547">Nucleotide-binding</keyword>
<organism evidence="18 19">
    <name type="scientific">Actinotignum timonense</name>
    <dbReference type="NCBI Taxonomy" id="1870995"/>
    <lineage>
        <taxon>Bacteria</taxon>
        <taxon>Bacillati</taxon>
        <taxon>Actinomycetota</taxon>
        <taxon>Actinomycetes</taxon>
        <taxon>Actinomycetales</taxon>
        <taxon>Actinomycetaceae</taxon>
        <taxon>Actinotignum</taxon>
    </lineage>
</organism>
<keyword evidence="12" id="KW-0131">Cell cycle</keyword>
<feature type="transmembrane region" description="Helical" evidence="16">
    <location>
        <begin position="115"/>
        <end position="133"/>
    </location>
</feature>
<dbReference type="Pfam" id="PF17854">
    <property type="entry name" value="FtsK_alpha"/>
    <property type="match status" value="1"/>
</dbReference>
<evidence type="ECO:0000256" key="12">
    <source>
        <dbReference type="ARBA" id="ARBA00023306"/>
    </source>
</evidence>
<feature type="region of interest" description="Disordered" evidence="15">
    <location>
        <begin position="866"/>
        <end position="895"/>
    </location>
</feature>
<dbReference type="Pfam" id="PF13491">
    <property type="entry name" value="FtsK_4TM"/>
    <property type="match status" value="1"/>
</dbReference>
<dbReference type="CDD" id="cd01127">
    <property type="entry name" value="TrwB_TraG_TraD_VirD4"/>
    <property type="match status" value="1"/>
</dbReference>
<feature type="region of interest" description="Disordered" evidence="15">
    <location>
        <begin position="314"/>
        <end position="361"/>
    </location>
</feature>
<dbReference type="SMART" id="SM00843">
    <property type="entry name" value="Ftsk_gamma"/>
    <property type="match status" value="1"/>
</dbReference>
<gene>
    <name evidence="18" type="ORF">R6P33_01065</name>
</gene>
<evidence type="ECO:0000256" key="10">
    <source>
        <dbReference type="ARBA" id="ARBA00023125"/>
    </source>
</evidence>
<evidence type="ECO:0000256" key="1">
    <source>
        <dbReference type="ARBA" id="ARBA00004651"/>
    </source>
</evidence>
<feature type="region of interest" description="Disordered" evidence="15">
    <location>
        <begin position="1"/>
        <end position="38"/>
    </location>
</feature>
<feature type="region of interest" description="Disordered" evidence="15">
    <location>
        <begin position="910"/>
        <end position="977"/>
    </location>
</feature>
<feature type="region of interest" description="Disordered" evidence="15">
    <location>
        <begin position="209"/>
        <end position="288"/>
    </location>
</feature>
<dbReference type="InterPro" id="IPR050206">
    <property type="entry name" value="FtsK/SpoIIIE/SftA"/>
</dbReference>
<evidence type="ECO:0000259" key="17">
    <source>
        <dbReference type="PROSITE" id="PS50901"/>
    </source>
</evidence>
<evidence type="ECO:0000256" key="8">
    <source>
        <dbReference type="ARBA" id="ARBA00022840"/>
    </source>
</evidence>
<reference evidence="18 19" key="1">
    <citation type="submission" date="2023-10" db="EMBL/GenBank/DDBJ databases">
        <title>Whole Genome based description of the genera Actinobaculum and Actinotignum reveals a complex phylogenetic relationship within the species included in the genus Actinotignum.</title>
        <authorList>
            <person name="Jensen C.S."/>
            <person name="Dargis R."/>
            <person name="Kemp M."/>
            <person name="Christensen J.J."/>
        </authorList>
    </citation>
    <scope>NUCLEOTIDE SEQUENCE [LARGE SCALE GENOMIC DNA]</scope>
    <source>
        <strain evidence="18 19">SLA_B089</strain>
    </source>
</reference>
<feature type="domain" description="FtsK" evidence="17">
    <location>
        <begin position="509"/>
        <end position="708"/>
    </location>
</feature>
<dbReference type="InterPro" id="IPR018541">
    <property type="entry name" value="Ftsk_gamma"/>
</dbReference>
<feature type="compositionally biased region" description="Gly residues" evidence="15">
    <location>
        <begin position="910"/>
        <end position="933"/>
    </location>
</feature>
<evidence type="ECO:0000256" key="9">
    <source>
        <dbReference type="ARBA" id="ARBA00022989"/>
    </source>
</evidence>
<comment type="similarity">
    <text evidence="2">Belongs to the FtsK/SpoIIIE/SftA family.</text>
</comment>
<keyword evidence="4" id="KW-0132">Cell division</keyword>
<evidence type="ECO:0000256" key="3">
    <source>
        <dbReference type="ARBA" id="ARBA00022475"/>
    </source>
</evidence>
<dbReference type="Pfam" id="PF01580">
    <property type="entry name" value="FtsK_SpoIIIE"/>
    <property type="match status" value="1"/>
</dbReference>
<protein>
    <submittedName>
        <fullName evidence="18">DNA translocase FtsK 4TM domain-containing protein</fullName>
    </submittedName>
</protein>
<evidence type="ECO:0000256" key="5">
    <source>
        <dbReference type="ARBA" id="ARBA00022692"/>
    </source>
</evidence>